<evidence type="ECO:0000256" key="1">
    <source>
        <dbReference type="SAM" id="Phobius"/>
    </source>
</evidence>
<dbReference type="EMBL" id="QKYV01000001">
    <property type="protein sequence ID" value="PZW44040.1"/>
    <property type="molecule type" value="Genomic_DNA"/>
</dbReference>
<reference evidence="2 3" key="1">
    <citation type="submission" date="2018-06" db="EMBL/GenBank/DDBJ databases">
        <title>Genomic Encyclopedia of Archaeal and Bacterial Type Strains, Phase II (KMG-II): from individual species to whole genera.</title>
        <authorList>
            <person name="Goeker M."/>
        </authorList>
    </citation>
    <scope>NUCLEOTIDE SEQUENCE [LARGE SCALE GENOMIC DNA]</scope>
    <source>
        <strain evidence="2 3">DSM 15361</strain>
    </source>
</reference>
<keyword evidence="1" id="KW-0812">Transmembrane</keyword>
<evidence type="ECO:0000313" key="2">
    <source>
        <dbReference type="EMBL" id="PZW44040.1"/>
    </source>
</evidence>
<organism evidence="2 3">
    <name type="scientific">Mesonia algae</name>
    <dbReference type="NCBI Taxonomy" id="213248"/>
    <lineage>
        <taxon>Bacteria</taxon>
        <taxon>Pseudomonadati</taxon>
        <taxon>Bacteroidota</taxon>
        <taxon>Flavobacteriia</taxon>
        <taxon>Flavobacteriales</taxon>
        <taxon>Flavobacteriaceae</taxon>
        <taxon>Mesonia</taxon>
    </lineage>
</organism>
<keyword evidence="3" id="KW-1185">Reference proteome</keyword>
<proteinExistence type="predicted"/>
<dbReference type="Pfam" id="PF03929">
    <property type="entry name" value="PepSY_TM"/>
    <property type="match status" value="1"/>
</dbReference>
<name>A0A2W7K8Y1_9FLAO</name>
<accession>A0A2W7K8Y1</accession>
<sequence length="375" mass="42988">MASTKKIFFQLHKYLGLVTGIVVFVVAITGCCWAFKEEIESLLDDSVQVSLQDQPILTPTQAKTFAKEVFPNQSIHGVLFEHGAQPVEVIFYDAEPEFYQSVFLNPYSGEVIEVKDHMSGFFAFILKGHIRMWLPKEIGEQLVSASVLIFLLIIISGIVVWFPKKRKNLDQRLKFKWKKNTKWKRKNYDLHAITGFYICSLAFVLAFTGSVISYNWLKYVVYKSIGGEKEASFIIPDNNSAPLKLVTQEKPIDRLIVKLMKESPNAVSYELHYPHDEDESIYVELANSEGLYYNNDYRFFDQHTLEEIETPGIYGKYKDAKLSDKVLRMNYDIHIGAIGGIAGKILAFIISLLTASLPVTGFLMWYGRNYKKKKK</sequence>
<keyword evidence="1" id="KW-1133">Transmembrane helix</keyword>
<dbReference type="InterPro" id="IPR005625">
    <property type="entry name" value="PepSY-ass_TM"/>
</dbReference>
<feature type="transmembrane region" description="Helical" evidence="1">
    <location>
        <begin position="14"/>
        <end position="36"/>
    </location>
</feature>
<dbReference type="PROSITE" id="PS51257">
    <property type="entry name" value="PROKAR_LIPOPROTEIN"/>
    <property type="match status" value="1"/>
</dbReference>
<protein>
    <submittedName>
        <fullName evidence="2">Putative iron-regulated membrane protein</fullName>
    </submittedName>
</protein>
<dbReference type="PANTHER" id="PTHR34219:SF3">
    <property type="entry name" value="BLL7967 PROTEIN"/>
    <property type="match status" value="1"/>
</dbReference>
<feature type="transmembrane region" description="Helical" evidence="1">
    <location>
        <begin position="345"/>
        <end position="366"/>
    </location>
</feature>
<evidence type="ECO:0000313" key="3">
    <source>
        <dbReference type="Proteomes" id="UP000249542"/>
    </source>
</evidence>
<feature type="transmembrane region" description="Helical" evidence="1">
    <location>
        <begin position="188"/>
        <end position="212"/>
    </location>
</feature>
<comment type="caution">
    <text evidence="2">The sequence shown here is derived from an EMBL/GenBank/DDBJ whole genome shotgun (WGS) entry which is preliminary data.</text>
</comment>
<dbReference type="AlphaFoldDB" id="A0A2W7K8Y1"/>
<gene>
    <name evidence="2" type="ORF">LX95_00369</name>
</gene>
<feature type="transmembrane region" description="Helical" evidence="1">
    <location>
        <begin position="142"/>
        <end position="162"/>
    </location>
</feature>
<keyword evidence="1" id="KW-0472">Membrane</keyword>
<dbReference type="RefSeq" id="WP_111539712.1">
    <property type="nucleotide sequence ID" value="NZ_QKYV01000001.1"/>
</dbReference>
<dbReference type="Proteomes" id="UP000249542">
    <property type="component" value="Unassembled WGS sequence"/>
</dbReference>
<dbReference type="PANTHER" id="PTHR34219">
    <property type="entry name" value="IRON-REGULATED INNER MEMBRANE PROTEIN-RELATED"/>
    <property type="match status" value="1"/>
</dbReference>